<dbReference type="KEGG" id="fuv:JR347_07150"/>
<dbReference type="CDD" id="cd04301">
    <property type="entry name" value="NAT_SF"/>
    <property type="match status" value="1"/>
</dbReference>
<protein>
    <submittedName>
        <fullName evidence="3">GNAT family N-acetyltransferase</fullName>
    </submittedName>
</protein>
<sequence>MLQPKLSIEQLSQTTDIPFDLLELADPSRVQIDKYLKTGTCYVAKIASKTVGVVVLNEIDSFHIEVKNIAVRTKEQGKGIGKALLRHSESRGRDLGYSKLIIGTGNSSIRQLALYQKEGFEMDRIEKDFFLKNYSTPIFENGIQCKHLVILKKDLSK</sequence>
<dbReference type="InterPro" id="IPR000182">
    <property type="entry name" value="GNAT_dom"/>
</dbReference>
<dbReference type="GO" id="GO:0008080">
    <property type="term" value="F:N-acetyltransferase activity"/>
    <property type="evidence" value="ECO:0007669"/>
    <property type="project" value="InterPro"/>
</dbReference>
<feature type="domain" description="N-acetyltransferase" evidence="2">
    <location>
        <begin position="1"/>
        <end position="156"/>
    </location>
</feature>
<dbReference type="RefSeq" id="WP_205723363.1">
    <property type="nucleotide sequence ID" value="NZ_CP070608.1"/>
</dbReference>
<keyword evidence="4" id="KW-1185">Reference proteome</keyword>
<dbReference type="EMBL" id="CP070608">
    <property type="protein sequence ID" value="QSE98849.1"/>
    <property type="molecule type" value="Genomic_DNA"/>
</dbReference>
<dbReference type="SUPFAM" id="SSF55729">
    <property type="entry name" value="Acyl-CoA N-acyltransferases (Nat)"/>
    <property type="match status" value="1"/>
</dbReference>
<dbReference type="PANTHER" id="PTHR13947">
    <property type="entry name" value="GNAT FAMILY N-ACETYLTRANSFERASE"/>
    <property type="match status" value="1"/>
</dbReference>
<dbReference type="PROSITE" id="PS51186">
    <property type="entry name" value="GNAT"/>
    <property type="match status" value="1"/>
</dbReference>
<evidence type="ECO:0000313" key="3">
    <source>
        <dbReference type="EMBL" id="QSE98849.1"/>
    </source>
</evidence>
<dbReference type="Proteomes" id="UP000662783">
    <property type="component" value="Chromosome"/>
</dbReference>
<dbReference type="InterPro" id="IPR050769">
    <property type="entry name" value="NAT_camello-type"/>
</dbReference>
<organism evidence="3 4">
    <name type="scientific">Fulvivirga lutea</name>
    <dbReference type="NCBI Taxonomy" id="2810512"/>
    <lineage>
        <taxon>Bacteria</taxon>
        <taxon>Pseudomonadati</taxon>
        <taxon>Bacteroidota</taxon>
        <taxon>Cytophagia</taxon>
        <taxon>Cytophagales</taxon>
        <taxon>Fulvivirgaceae</taxon>
        <taxon>Fulvivirga</taxon>
    </lineage>
</organism>
<dbReference type="Gene3D" id="3.40.630.30">
    <property type="match status" value="1"/>
</dbReference>
<proteinExistence type="predicted"/>
<reference evidence="3" key="1">
    <citation type="submission" date="2021-02" db="EMBL/GenBank/DDBJ databases">
        <title>Fulvivirga sp. S481 isolated from sea water.</title>
        <authorList>
            <person name="Bae S.S."/>
            <person name="Baek K."/>
        </authorList>
    </citation>
    <scope>NUCLEOTIDE SEQUENCE</scope>
    <source>
        <strain evidence="3">S481</strain>
    </source>
</reference>
<evidence type="ECO:0000256" key="1">
    <source>
        <dbReference type="ARBA" id="ARBA00022679"/>
    </source>
</evidence>
<accession>A0A974WHV4</accession>
<dbReference type="AlphaFoldDB" id="A0A974WHV4"/>
<dbReference type="PANTHER" id="PTHR13947:SF37">
    <property type="entry name" value="LD18367P"/>
    <property type="match status" value="1"/>
</dbReference>
<name>A0A974WHV4_9BACT</name>
<dbReference type="Pfam" id="PF00583">
    <property type="entry name" value="Acetyltransf_1"/>
    <property type="match status" value="1"/>
</dbReference>
<dbReference type="InterPro" id="IPR016181">
    <property type="entry name" value="Acyl_CoA_acyltransferase"/>
</dbReference>
<evidence type="ECO:0000313" key="4">
    <source>
        <dbReference type="Proteomes" id="UP000662783"/>
    </source>
</evidence>
<evidence type="ECO:0000259" key="2">
    <source>
        <dbReference type="PROSITE" id="PS51186"/>
    </source>
</evidence>
<keyword evidence="1" id="KW-0808">Transferase</keyword>
<gene>
    <name evidence="3" type="ORF">JR347_07150</name>
</gene>